<dbReference type="Proteomes" id="UP001165121">
    <property type="component" value="Unassembled WGS sequence"/>
</dbReference>
<reference evidence="2" key="1">
    <citation type="submission" date="2023-04" db="EMBL/GenBank/DDBJ databases">
        <title>Phytophthora fragariaefolia NBRC 109709.</title>
        <authorList>
            <person name="Ichikawa N."/>
            <person name="Sato H."/>
            <person name="Tonouchi N."/>
        </authorList>
    </citation>
    <scope>NUCLEOTIDE SEQUENCE</scope>
    <source>
        <strain evidence="2">NBRC 109709</strain>
    </source>
</reference>
<feature type="compositionally biased region" description="Polar residues" evidence="1">
    <location>
        <begin position="107"/>
        <end position="124"/>
    </location>
</feature>
<dbReference type="AlphaFoldDB" id="A0A9W7CSR1"/>
<evidence type="ECO:0000313" key="2">
    <source>
        <dbReference type="EMBL" id="GMF41607.1"/>
    </source>
</evidence>
<accession>A0A9W7CSR1</accession>
<feature type="compositionally biased region" description="Acidic residues" evidence="1">
    <location>
        <begin position="79"/>
        <end position="99"/>
    </location>
</feature>
<evidence type="ECO:0000313" key="3">
    <source>
        <dbReference type="Proteomes" id="UP001165121"/>
    </source>
</evidence>
<comment type="caution">
    <text evidence="2">The sequence shown here is derived from an EMBL/GenBank/DDBJ whole genome shotgun (WGS) entry which is preliminary data.</text>
</comment>
<dbReference type="EMBL" id="BSXT01001355">
    <property type="protein sequence ID" value="GMF41607.1"/>
    <property type="molecule type" value="Genomic_DNA"/>
</dbReference>
<sequence length="124" mass="13711">MRVSAAPNWCTWDGDRFYPTPFIPYPTGVYAVCYCFPPFILETGEISHTLEAMAPDLRVRAVVRLPRQGRASDSKEAVDSDEEWADSAEEAVESEEEEFGSGSSSSKQCRSETSGHLQPTQSGE</sequence>
<proteinExistence type="predicted"/>
<evidence type="ECO:0000256" key="1">
    <source>
        <dbReference type="SAM" id="MobiDB-lite"/>
    </source>
</evidence>
<organism evidence="2 3">
    <name type="scientific">Phytophthora fragariaefolia</name>
    <dbReference type="NCBI Taxonomy" id="1490495"/>
    <lineage>
        <taxon>Eukaryota</taxon>
        <taxon>Sar</taxon>
        <taxon>Stramenopiles</taxon>
        <taxon>Oomycota</taxon>
        <taxon>Peronosporomycetes</taxon>
        <taxon>Peronosporales</taxon>
        <taxon>Peronosporaceae</taxon>
        <taxon>Phytophthora</taxon>
    </lineage>
</organism>
<protein>
    <submittedName>
        <fullName evidence="2">Unnamed protein product</fullName>
    </submittedName>
</protein>
<gene>
    <name evidence="2" type="ORF">Pfra01_001326800</name>
</gene>
<name>A0A9W7CSR1_9STRA</name>
<dbReference type="OrthoDB" id="126054at2759"/>
<keyword evidence="3" id="KW-1185">Reference proteome</keyword>
<feature type="region of interest" description="Disordered" evidence="1">
    <location>
        <begin position="68"/>
        <end position="124"/>
    </location>
</feature>